<reference evidence="3" key="1">
    <citation type="submission" date="2016-10" db="EMBL/GenBank/DDBJ databases">
        <authorList>
            <person name="Varghese N."/>
        </authorList>
    </citation>
    <scope>NUCLEOTIDE SEQUENCE [LARGE SCALE GENOMIC DNA]</scope>
    <source>
        <strain evidence="3">ACV-9</strain>
    </source>
</reference>
<dbReference type="PANTHER" id="PTHR10285">
    <property type="entry name" value="URIDINE KINASE"/>
    <property type="match status" value="1"/>
</dbReference>
<evidence type="ECO:0000313" key="2">
    <source>
        <dbReference type="EMBL" id="SEK73059.1"/>
    </source>
</evidence>
<dbReference type="GO" id="GO:0016301">
    <property type="term" value="F:kinase activity"/>
    <property type="evidence" value="ECO:0007669"/>
    <property type="project" value="InterPro"/>
</dbReference>
<dbReference type="EMBL" id="FNZX01000009">
    <property type="protein sequence ID" value="SEK73059.1"/>
    <property type="molecule type" value="Genomic_DNA"/>
</dbReference>
<dbReference type="AlphaFoldDB" id="A0A1H7JEJ5"/>
<organism evidence="2 3">
    <name type="scientific">Pseudobutyrivibrio ruminis</name>
    <dbReference type="NCBI Taxonomy" id="46206"/>
    <lineage>
        <taxon>Bacteria</taxon>
        <taxon>Bacillati</taxon>
        <taxon>Bacillota</taxon>
        <taxon>Clostridia</taxon>
        <taxon>Lachnospirales</taxon>
        <taxon>Lachnospiraceae</taxon>
        <taxon>Pseudobutyrivibrio</taxon>
    </lineage>
</organism>
<keyword evidence="3" id="KW-1185">Reference proteome</keyword>
<dbReference type="InterPro" id="IPR006083">
    <property type="entry name" value="PRK/URK"/>
</dbReference>
<dbReference type="InterPro" id="IPR027417">
    <property type="entry name" value="P-loop_NTPase"/>
</dbReference>
<dbReference type="Gene3D" id="3.40.50.300">
    <property type="entry name" value="P-loop containing nucleotide triphosphate hydrolases"/>
    <property type="match status" value="1"/>
</dbReference>
<accession>A0A1H7JEJ5</accession>
<sequence length="244" mass="27895">MNYSATINGYEVEAYYSEDNVNEIFIPLLRMLTAMQQDKGRRILVMLAAPPGAGKSTLLDFLEYLSKNTDGVKEIQTIGMDGFHHYQDYLLSQETVRDGKTIKMVEIKGAPITFDLDALSKRVQLVASGEKCSWPTYDRNLHNPVEDTIQIDSDIVLLEGNYLLLDEDGWKDISSMADYTIFISADEDMLRSRLVERKAKNTPIEDARKFVEYSDMRNALEVLHHSKKADLNLEILENNEYKVI</sequence>
<evidence type="ECO:0000313" key="3">
    <source>
        <dbReference type="Proteomes" id="UP000182321"/>
    </source>
</evidence>
<name>A0A1H7JEJ5_9FIRM</name>
<dbReference type="Proteomes" id="UP000182321">
    <property type="component" value="Unassembled WGS sequence"/>
</dbReference>
<dbReference type="Pfam" id="PF00485">
    <property type="entry name" value="PRK"/>
    <property type="match status" value="1"/>
</dbReference>
<dbReference type="SUPFAM" id="SSF52540">
    <property type="entry name" value="P-loop containing nucleoside triphosphate hydrolases"/>
    <property type="match status" value="1"/>
</dbReference>
<proteinExistence type="predicted"/>
<gene>
    <name evidence="2" type="ORF">SAMN02910377_01671</name>
</gene>
<protein>
    <recommendedName>
        <fullName evidence="1">Phosphoribulokinase/uridine kinase domain-containing protein</fullName>
    </recommendedName>
</protein>
<dbReference type="GO" id="GO:0005524">
    <property type="term" value="F:ATP binding"/>
    <property type="evidence" value="ECO:0007669"/>
    <property type="project" value="InterPro"/>
</dbReference>
<feature type="domain" description="Phosphoribulokinase/uridine kinase" evidence="1">
    <location>
        <begin position="46"/>
        <end position="198"/>
    </location>
</feature>
<dbReference type="NCBIfam" id="NF006745">
    <property type="entry name" value="PRK09270.1-4"/>
    <property type="match status" value="1"/>
</dbReference>
<evidence type="ECO:0000259" key="1">
    <source>
        <dbReference type="Pfam" id="PF00485"/>
    </source>
</evidence>
<dbReference type="RefSeq" id="WP_074790934.1">
    <property type="nucleotide sequence ID" value="NZ_FNZX01000009.1"/>
</dbReference>